<evidence type="ECO:0000313" key="5">
    <source>
        <dbReference type="EMBL" id="MFC5505321.1"/>
    </source>
</evidence>
<organism evidence="5 6">
    <name type="scientific">Bosea massiliensis</name>
    <dbReference type="NCBI Taxonomy" id="151419"/>
    <lineage>
        <taxon>Bacteria</taxon>
        <taxon>Pseudomonadati</taxon>
        <taxon>Pseudomonadota</taxon>
        <taxon>Alphaproteobacteria</taxon>
        <taxon>Hyphomicrobiales</taxon>
        <taxon>Boseaceae</taxon>
        <taxon>Bosea</taxon>
    </lineage>
</organism>
<comment type="catalytic activity">
    <reaction evidence="4">
        <text>an N-acyl-L-alpha-aminoacyl-tRNA + H2O = an N-acyl-L-amino acid + a tRNA + H(+)</text>
        <dbReference type="Rhea" id="RHEA:54448"/>
        <dbReference type="Rhea" id="RHEA-COMP:10123"/>
        <dbReference type="Rhea" id="RHEA-COMP:13883"/>
        <dbReference type="ChEBI" id="CHEBI:15377"/>
        <dbReference type="ChEBI" id="CHEBI:15378"/>
        <dbReference type="ChEBI" id="CHEBI:59874"/>
        <dbReference type="ChEBI" id="CHEBI:78442"/>
        <dbReference type="ChEBI" id="CHEBI:138191"/>
        <dbReference type="EC" id="3.1.1.29"/>
    </reaction>
</comment>
<dbReference type="GO" id="GO:0004045">
    <property type="term" value="F:peptidyl-tRNA hydrolase activity"/>
    <property type="evidence" value="ECO:0007669"/>
    <property type="project" value="UniProtKB-EC"/>
</dbReference>
<keyword evidence="6" id="KW-1185">Reference proteome</keyword>
<gene>
    <name evidence="5" type="ORF">ACFPN9_08625</name>
</gene>
<name>A0ABW0NXW2_9HYPH</name>
<keyword evidence="2 5" id="KW-0378">Hydrolase</keyword>
<dbReference type="PANTHER" id="PTHR12649:SF11">
    <property type="entry name" value="PEPTIDYL-TRNA HYDROLASE 2, MITOCHONDRIAL"/>
    <property type="match status" value="1"/>
</dbReference>
<evidence type="ECO:0000256" key="3">
    <source>
        <dbReference type="ARBA" id="ARBA00038050"/>
    </source>
</evidence>
<reference evidence="6" key="1">
    <citation type="journal article" date="2019" name="Int. J. Syst. Evol. Microbiol.">
        <title>The Global Catalogue of Microorganisms (GCM) 10K type strain sequencing project: providing services to taxonomists for standard genome sequencing and annotation.</title>
        <authorList>
            <consortium name="The Broad Institute Genomics Platform"/>
            <consortium name="The Broad Institute Genome Sequencing Center for Infectious Disease"/>
            <person name="Wu L."/>
            <person name="Ma J."/>
        </authorList>
    </citation>
    <scope>NUCLEOTIDE SEQUENCE [LARGE SCALE GENOMIC DNA]</scope>
    <source>
        <strain evidence="6">CCUG 43117</strain>
    </source>
</reference>
<accession>A0ABW0NXW2</accession>
<evidence type="ECO:0000256" key="4">
    <source>
        <dbReference type="ARBA" id="ARBA00048707"/>
    </source>
</evidence>
<dbReference type="EC" id="3.1.1.29" evidence="1"/>
<evidence type="ECO:0000256" key="2">
    <source>
        <dbReference type="ARBA" id="ARBA00022801"/>
    </source>
</evidence>
<dbReference type="PANTHER" id="PTHR12649">
    <property type="entry name" value="PEPTIDYL-TRNA HYDROLASE 2"/>
    <property type="match status" value="1"/>
</dbReference>
<dbReference type="Pfam" id="PF01981">
    <property type="entry name" value="PTH2"/>
    <property type="match status" value="1"/>
</dbReference>
<evidence type="ECO:0000256" key="1">
    <source>
        <dbReference type="ARBA" id="ARBA00013260"/>
    </source>
</evidence>
<dbReference type="Proteomes" id="UP001596060">
    <property type="component" value="Unassembled WGS sequence"/>
</dbReference>
<protein>
    <recommendedName>
        <fullName evidence="1">peptidyl-tRNA hydrolase</fullName>
        <ecNumber evidence="1">3.1.1.29</ecNumber>
    </recommendedName>
</protein>
<sequence length="139" mass="15467">MDLPRDVRTAEKADDTNKLYLYALIRADLEMPSGKLSSQAGHAYTDTLWQAYDHDPDLALRYRRDGAGGSKVTIKAKNLAALLRAQRECEDAGIPHALITDRDHILLPHFDGSPVVTVLGIGPCTKDECRHITKRFQVV</sequence>
<evidence type="ECO:0000313" key="6">
    <source>
        <dbReference type="Proteomes" id="UP001596060"/>
    </source>
</evidence>
<proteinExistence type="inferred from homology"/>
<dbReference type="InterPro" id="IPR002833">
    <property type="entry name" value="PTH2"/>
</dbReference>
<comment type="caution">
    <text evidence="5">The sequence shown here is derived from an EMBL/GenBank/DDBJ whole genome shotgun (WGS) entry which is preliminary data.</text>
</comment>
<dbReference type="RefSeq" id="WP_377816723.1">
    <property type="nucleotide sequence ID" value="NZ_JBHSLU010000017.1"/>
</dbReference>
<dbReference type="SUPFAM" id="SSF102462">
    <property type="entry name" value="Peptidyl-tRNA hydrolase II"/>
    <property type="match status" value="1"/>
</dbReference>
<dbReference type="InterPro" id="IPR023476">
    <property type="entry name" value="Pep_tRNA_hydro_II_dom_sf"/>
</dbReference>
<dbReference type="EMBL" id="JBHSLU010000017">
    <property type="protein sequence ID" value="MFC5505321.1"/>
    <property type="molecule type" value="Genomic_DNA"/>
</dbReference>
<comment type="similarity">
    <text evidence="3">Belongs to the PTH2 family.</text>
</comment>
<dbReference type="Gene3D" id="3.40.1490.10">
    <property type="entry name" value="Bit1"/>
    <property type="match status" value="1"/>
</dbReference>